<evidence type="ECO:0000313" key="1">
    <source>
        <dbReference type="EMBL" id="KAJ8023520.1"/>
    </source>
</evidence>
<sequence length="71" mass="7950">MHFSQKLLYCWGYGSRLDLGLGGYSLGWCRFGRGVGLRLGSCAYSLGDRLDWCCFGFRLDPSFGHGFSVGW</sequence>
<gene>
    <name evidence="1" type="ORF">HOLleu_35983</name>
</gene>
<dbReference type="Proteomes" id="UP001152320">
    <property type="component" value="Chromosome 19"/>
</dbReference>
<accession>A0A9Q0YLH9</accession>
<proteinExistence type="predicted"/>
<evidence type="ECO:0000313" key="2">
    <source>
        <dbReference type="Proteomes" id="UP001152320"/>
    </source>
</evidence>
<reference evidence="1" key="1">
    <citation type="submission" date="2021-10" db="EMBL/GenBank/DDBJ databases">
        <title>Tropical sea cucumber genome reveals ecological adaptation and Cuvierian tubules defense mechanism.</title>
        <authorList>
            <person name="Chen T."/>
        </authorList>
    </citation>
    <scope>NUCLEOTIDE SEQUENCE</scope>
    <source>
        <strain evidence="1">Nanhai2018</strain>
        <tissue evidence="1">Muscle</tissue>
    </source>
</reference>
<dbReference type="EMBL" id="JAIZAY010000019">
    <property type="protein sequence ID" value="KAJ8023520.1"/>
    <property type="molecule type" value="Genomic_DNA"/>
</dbReference>
<dbReference type="AlphaFoldDB" id="A0A9Q0YLH9"/>
<keyword evidence="2" id="KW-1185">Reference proteome</keyword>
<name>A0A9Q0YLH9_HOLLE</name>
<organism evidence="1 2">
    <name type="scientific">Holothuria leucospilota</name>
    <name type="common">Black long sea cucumber</name>
    <name type="synonym">Mertensiothuria leucospilota</name>
    <dbReference type="NCBI Taxonomy" id="206669"/>
    <lineage>
        <taxon>Eukaryota</taxon>
        <taxon>Metazoa</taxon>
        <taxon>Echinodermata</taxon>
        <taxon>Eleutherozoa</taxon>
        <taxon>Echinozoa</taxon>
        <taxon>Holothuroidea</taxon>
        <taxon>Aspidochirotacea</taxon>
        <taxon>Aspidochirotida</taxon>
        <taxon>Holothuriidae</taxon>
        <taxon>Holothuria</taxon>
    </lineage>
</organism>
<comment type="caution">
    <text evidence="1">The sequence shown here is derived from an EMBL/GenBank/DDBJ whole genome shotgun (WGS) entry which is preliminary data.</text>
</comment>
<protein>
    <submittedName>
        <fullName evidence="1">Uncharacterized protein</fullName>
    </submittedName>
</protein>